<sequence>MRCTRTNGTQDVFNEHKDHPAPCFNVFGDPHFENH</sequence>
<dbReference type="Proteomes" id="UP000055024">
    <property type="component" value="Unassembled WGS sequence"/>
</dbReference>
<dbReference type="AlphaFoldDB" id="A0A0V1F457"/>
<organism evidence="1 2">
    <name type="scientific">Trichinella zimbabwensis</name>
    <dbReference type="NCBI Taxonomy" id="268475"/>
    <lineage>
        <taxon>Eukaryota</taxon>
        <taxon>Metazoa</taxon>
        <taxon>Ecdysozoa</taxon>
        <taxon>Nematoda</taxon>
        <taxon>Enoplea</taxon>
        <taxon>Dorylaimia</taxon>
        <taxon>Trichinellida</taxon>
        <taxon>Trichinellidae</taxon>
        <taxon>Trichinella</taxon>
    </lineage>
</organism>
<dbReference type="EMBL" id="JYDP01006660">
    <property type="protein sequence ID" value="KRY80625.1"/>
    <property type="molecule type" value="Genomic_DNA"/>
</dbReference>
<name>A0A0V1F457_9BILA</name>
<reference evidence="1 2" key="1">
    <citation type="submission" date="2015-01" db="EMBL/GenBank/DDBJ databases">
        <title>Evolution of Trichinella species and genotypes.</title>
        <authorList>
            <person name="Korhonen P.K."/>
            <person name="Edoardo P."/>
            <person name="Giuseppe L.R."/>
            <person name="Gasser R.B."/>
        </authorList>
    </citation>
    <scope>NUCLEOTIDE SEQUENCE [LARGE SCALE GENOMIC DNA]</scope>
    <source>
        <strain evidence="1">ISS1029</strain>
    </source>
</reference>
<protein>
    <submittedName>
        <fullName evidence="1">Uncharacterized protein</fullName>
    </submittedName>
</protein>
<proteinExistence type="predicted"/>
<gene>
    <name evidence="1" type="ORF">T11_5804</name>
</gene>
<accession>A0A0V1F457</accession>
<evidence type="ECO:0000313" key="2">
    <source>
        <dbReference type="Proteomes" id="UP000055024"/>
    </source>
</evidence>
<comment type="caution">
    <text evidence="1">The sequence shown here is derived from an EMBL/GenBank/DDBJ whole genome shotgun (WGS) entry which is preliminary data.</text>
</comment>
<evidence type="ECO:0000313" key="1">
    <source>
        <dbReference type="EMBL" id="KRY80625.1"/>
    </source>
</evidence>
<keyword evidence="2" id="KW-1185">Reference proteome</keyword>